<reference evidence="1" key="1">
    <citation type="journal article" date="2021" name="New Phytol.">
        <title>Evolutionary innovations through gain and loss of genes in the ectomycorrhizal Boletales.</title>
        <authorList>
            <person name="Wu G."/>
            <person name="Miyauchi S."/>
            <person name="Morin E."/>
            <person name="Kuo A."/>
            <person name="Drula E."/>
            <person name="Varga T."/>
            <person name="Kohler A."/>
            <person name="Feng B."/>
            <person name="Cao Y."/>
            <person name="Lipzen A."/>
            <person name="Daum C."/>
            <person name="Hundley H."/>
            <person name="Pangilinan J."/>
            <person name="Johnson J."/>
            <person name="Barry K."/>
            <person name="LaButti K."/>
            <person name="Ng V."/>
            <person name="Ahrendt S."/>
            <person name="Min B."/>
            <person name="Choi I.G."/>
            <person name="Park H."/>
            <person name="Plett J.M."/>
            <person name="Magnuson J."/>
            <person name="Spatafora J.W."/>
            <person name="Nagy L.G."/>
            <person name="Henrissat B."/>
            <person name="Grigoriev I.V."/>
            <person name="Yang Z.L."/>
            <person name="Xu J."/>
            <person name="Martin F.M."/>
        </authorList>
    </citation>
    <scope>NUCLEOTIDE SEQUENCE</scope>
    <source>
        <strain evidence="1">KUC20120723A-06</strain>
    </source>
</reference>
<dbReference type="Proteomes" id="UP000790709">
    <property type="component" value="Unassembled WGS sequence"/>
</dbReference>
<name>A0ACB8C0I2_9AGAM</name>
<accession>A0ACB8C0I2</accession>
<gene>
    <name evidence="1" type="ORF">BV22DRAFT_1108963</name>
</gene>
<evidence type="ECO:0000313" key="1">
    <source>
        <dbReference type="EMBL" id="KAH7931113.1"/>
    </source>
</evidence>
<organism evidence="1 2">
    <name type="scientific">Leucogyrophana mollusca</name>
    <dbReference type="NCBI Taxonomy" id="85980"/>
    <lineage>
        <taxon>Eukaryota</taxon>
        <taxon>Fungi</taxon>
        <taxon>Dikarya</taxon>
        <taxon>Basidiomycota</taxon>
        <taxon>Agaricomycotina</taxon>
        <taxon>Agaricomycetes</taxon>
        <taxon>Agaricomycetidae</taxon>
        <taxon>Boletales</taxon>
        <taxon>Boletales incertae sedis</taxon>
        <taxon>Leucogyrophana</taxon>
    </lineage>
</organism>
<keyword evidence="2" id="KW-1185">Reference proteome</keyword>
<evidence type="ECO:0000313" key="2">
    <source>
        <dbReference type="Proteomes" id="UP000790709"/>
    </source>
</evidence>
<dbReference type="EMBL" id="MU266328">
    <property type="protein sequence ID" value="KAH7931113.1"/>
    <property type="molecule type" value="Genomic_DNA"/>
</dbReference>
<sequence length="516" mass="56249">MEAGMSTPGPSSTPLHARSLNRQEVLEEDEYTAALSQIIARDFFPSLVHLDATNEYLDALNSQDPHLINASVRRLQEVNSTPAMRRGGPWQTPSQTPFGAGPSDTPLRTPRGEPPTKRARYNTEMSLDMFQARYTSEDNASFTQILDDENRKRRERWGWAWDAQKRVEEQRDKMLEGRERMLIEPPPAPGVREKFVIEPPTVAGLITESGEASSKTLEESEKGKEMALVKRDDEGEGIVDVMAPKKDTRTAGVDGWKFKTRNSLMFPPDADVTPYNVSTSASTSGAAPGVIKHGNTRLPEQDDSDTQARAMSAPPSPTRSRIDAAITGTPYRPRSPSADNFPLVPNLPSPTPSEMGPSAVKQLMTWGTLNATPRILSQSDDPGEAMPPPSTPFHMPAPSSREVISHRLSAAASKSLRAKAGLLGSARVGLTPIRTPSGATGRAGSMGPPIWTPRKADAPGNLTPAAKRLLDRTTMGTAAARRAEVMARMTGWEKGREKDLNRVRWTPTPSPATRRG</sequence>
<proteinExistence type="predicted"/>
<protein>
    <submittedName>
        <fullName evidence="1">Uncharacterized protein</fullName>
    </submittedName>
</protein>
<comment type="caution">
    <text evidence="1">The sequence shown here is derived from an EMBL/GenBank/DDBJ whole genome shotgun (WGS) entry which is preliminary data.</text>
</comment>